<evidence type="ECO:0000256" key="1">
    <source>
        <dbReference type="ARBA" id="ARBA00004609"/>
    </source>
</evidence>
<dbReference type="Proteomes" id="UP000026915">
    <property type="component" value="Chromosome 2"/>
</dbReference>
<dbReference type="GO" id="GO:0008289">
    <property type="term" value="F:lipid binding"/>
    <property type="evidence" value="ECO:0007669"/>
    <property type="project" value="EnsemblPlants"/>
</dbReference>
<dbReference type="InterPro" id="IPR043325">
    <property type="entry name" value="LTSS"/>
</dbReference>
<dbReference type="HOGENOM" id="CLU_101184_0_0_1"/>
<dbReference type="STRING" id="3641.A0A061EC25"/>
<dbReference type="InterPro" id="IPR016140">
    <property type="entry name" value="Bifunc_inhib/LTP/seed_store"/>
</dbReference>
<gene>
    <name evidence="11" type="ORF">TCM_008799</name>
</gene>
<evidence type="ECO:0000256" key="6">
    <source>
        <dbReference type="ARBA" id="ARBA00023157"/>
    </source>
</evidence>
<keyword evidence="4" id="KW-0472">Membrane</keyword>
<dbReference type="GO" id="GO:0005886">
    <property type="term" value="C:plasma membrane"/>
    <property type="evidence" value="ECO:0007669"/>
    <property type="project" value="UniProtKB-SubCell"/>
</dbReference>
<dbReference type="Gramene" id="EOX99833">
    <property type="protein sequence ID" value="EOX99833"/>
    <property type="gene ID" value="TCM_008799"/>
</dbReference>
<organism evidence="11 12">
    <name type="scientific">Theobroma cacao</name>
    <name type="common">Cacao</name>
    <name type="synonym">Cocoa</name>
    <dbReference type="NCBI Taxonomy" id="3641"/>
    <lineage>
        <taxon>Eukaryota</taxon>
        <taxon>Viridiplantae</taxon>
        <taxon>Streptophyta</taxon>
        <taxon>Embryophyta</taxon>
        <taxon>Tracheophyta</taxon>
        <taxon>Spermatophyta</taxon>
        <taxon>Magnoliopsida</taxon>
        <taxon>eudicotyledons</taxon>
        <taxon>Gunneridae</taxon>
        <taxon>Pentapetalae</taxon>
        <taxon>rosids</taxon>
        <taxon>malvids</taxon>
        <taxon>Malvales</taxon>
        <taxon>Malvaceae</taxon>
        <taxon>Byttnerioideae</taxon>
        <taxon>Theobroma</taxon>
    </lineage>
</organism>
<keyword evidence="6" id="KW-1015">Disulfide bond</keyword>
<reference evidence="11 12" key="1">
    <citation type="journal article" date="2013" name="Genome Biol.">
        <title>The genome sequence of the most widely cultivated cacao type and its use to identify candidate genes regulating pod color.</title>
        <authorList>
            <person name="Motamayor J.C."/>
            <person name="Mockaitis K."/>
            <person name="Schmutz J."/>
            <person name="Haiminen N."/>
            <person name="Iii D.L."/>
            <person name="Cornejo O."/>
            <person name="Findley S.D."/>
            <person name="Zheng P."/>
            <person name="Utro F."/>
            <person name="Royaert S."/>
            <person name="Saski C."/>
            <person name="Jenkins J."/>
            <person name="Podicheti R."/>
            <person name="Zhao M."/>
            <person name="Scheffler B.E."/>
            <person name="Stack J.C."/>
            <person name="Feltus F.A."/>
            <person name="Mustiga G.M."/>
            <person name="Amores F."/>
            <person name="Phillips W."/>
            <person name="Marelli J.P."/>
            <person name="May G.D."/>
            <person name="Shapiro H."/>
            <person name="Ma J."/>
            <person name="Bustamante C.D."/>
            <person name="Schnell R.J."/>
            <person name="Main D."/>
            <person name="Gilbert D."/>
            <person name="Parida L."/>
            <person name="Kuhn D.N."/>
        </authorList>
    </citation>
    <scope>NUCLEOTIDE SEQUENCE [LARGE SCALE GENOMIC DNA]</scope>
    <source>
        <strain evidence="12">cv. Matina 1-6</strain>
    </source>
</reference>
<dbReference type="Gene3D" id="1.10.110.10">
    <property type="entry name" value="Plant lipid-transfer and hydrophobic proteins"/>
    <property type="match status" value="1"/>
</dbReference>
<sequence length="240" mass="25726">MYGTTDSSVTNFPLLVFYKPENKRHFFKLQSENPNSKRKQRHQRIKRVKEMGVEGFIVLALSMSSLLQWGSLGGVGAADESGLANECSKDFQSVMTCLNFAQGKVATPTKECCSSVSTIKENEPKCLCYLLQQTQTSGAQNLKSLGVQEAKLLQLPSACQLKNASVSDCPKLLGLSPNSPDAAIFTNASSTATTTTSPSTGTSSSSASEKSDSSNFSGAKPGDHLVCYTLFIASAIFFYA</sequence>
<protein>
    <submittedName>
        <fullName evidence="11">Glycosylphosphatidylinositol-anchored lipid protein transfer 1, putative isoform 1</fullName>
    </submittedName>
</protein>
<dbReference type="InParanoid" id="A0A061EC25"/>
<dbReference type="CDD" id="cd00010">
    <property type="entry name" value="AAI_LTSS"/>
    <property type="match status" value="1"/>
</dbReference>
<keyword evidence="3" id="KW-1003">Cell membrane</keyword>
<dbReference type="GO" id="GO:0006869">
    <property type="term" value="P:lipid transport"/>
    <property type="evidence" value="ECO:0007669"/>
    <property type="project" value="EnsemblPlants"/>
</dbReference>
<feature type="region of interest" description="Disordered" evidence="9">
    <location>
        <begin position="190"/>
        <end position="217"/>
    </location>
</feature>
<dbReference type="GO" id="GO:0009505">
    <property type="term" value="C:plant-type cell wall"/>
    <property type="evidence" value="ECO:0007669"/>
    <property type="project" value="EnsemblPlants"/>
</dbReference>
<evidence type="ECO:0000256" key="5">
    <source>
        <dbReference type="ARBA" id="ARBA00022729"/>
    </source>
</evidence>
<name>A0A061EC25_THECC</name>
<dbReference type="GO" id="GO:0098552">
    <property type="term" value="C:side of membrane"/>
    <property type="evidence" value="ECO:0007669"/>
    <property type="project" value="UniProtKB-KW"/>
</dbReference>
<evidence type="ECO:0000313" key="12">
    <source>
        <dbReference type="Proteomes" id="UP000026915"/>
    </source>
</evidence>
<evidence type="ECO:0000256" key="8">
    <source>
        <dbReference type="ARBA" id="ARBA00023288"/>
    </source>
</evidence>
<keyword evidence="12" id="KW-1185">Reference proteome</keyword>
<dbReference type="eggNOG" id="ENOG502S13V">
    <property type="taxonomic scope" value="Eukaryota"/>
</dbReference>
<comment type="similarity">
    <text evidence="2">Belongs to the plant LTP family.</text>
</comment>
<evidence type="ECO:0000313" key="11">
    <source>
        <dbReference type="EMBL" id="EOX99833.1"/>
    </source>
</evidence>
<keyword evidence="4" id="KW-0336">GPI-anchor</keyword>
<accession>A0A061EC25</accession>
<dbReference type="PANTHER" id="PTHR33044">
    <property type="entry name" value="BIFUNCTIONAL INHIBITOR/LIPID-TRANSFER PROTEIN/SEED STORAGE 2S ALBUMIN SUPERFAMILY PROTEIN-RELATED"/>
    <property type="match status" value="1"/>
</dbReference>
<dbReference type="SMART" id="SM00499">
    <property type="entry name" value="AAI"/>
    <property type="match status" value="1"/>
</dbReference>
<feature type="compositionally biased region" description="Low complexity" evidence="9">
    <location>
        <begin position="190"/>
        <end position="208"/>
    </location>
</feature>
<dbReference type="EMBL" id="CM001880">
    <property type="protein sequence ID" value="EOX99833.1"/>
    <property type="molecule type" value="Genomic_DNA"/>
</dbReference>
<dbReference type="GO" id="GO:0005783">
    <property type="term" value="C:endoplasmic reticulum"/>
    <property type="evidence" value="ECO:0007669"/>
    <property type="project" value="EnsemblPlants"/>
</dbReference>
<evidence type="ECO:0000256" key="2">
    <source>
        <dbReference type="ARBA" id="ARBA00009748"/>
    </source>
</evidence>
<dbReference type="InterPro" id="IPR036312">
    <property type="entry name" value="Bifun_inhib/LTP/seed_sf"/>
</dbReference>
<dbReference type="SUPFAM" id="SSF47699">
    <property type="entry name" value="Bifunctional inhibitor/lipid-transfer protein/seed storage 2S albumin"/>
    <property type="match status" value="1"/>
</dbReference>
<evidence type="ECO:0000256" key="4">
    <source>
        <dbReference type="ARBA" id="ARBA00022622"/>
    </source>
</evidence>
<evidence type="ECO:0000259" key="10">
    <source>
        <dbReference type="SMART" id="SM00499"/>
    </source>
</evidence>
<proteinExistence type="inferred from homology"/>
<dbReference type="Pfam" id="PF14368">
    <property type="entry name" value="LTP_2"/>
    <property type="match status" value="1"/>
</dbReference>
<keyword evidence="7" id="KW-0325">Glycoprotein</keyword>
<keyword evidence="5" id="KW-0732">Signal</keyword>
<comment type="subcellular location">
    <subcellularLocation>
        <location evidence="1">Cell membrane</location>
        <topology evidence="1">Lipid-anchor</topology>
        <topology evidence="1">GPI-anchor</topology>
    </subcellularLocation>
</comment>
<keyword evidence="8" id="KW-0449">Lipoprotein</keyword>
<dbReference type="AlphaFoldDB" id="A0A061EC25"/>
<evidence type="ECO:0000256" key="9">
    <source>
        <dbReference type="SAM" id="MobiDB-lite"/>
    </source>
</evidence>
<evidence type="ECO:0000256" key="3">
    <source>
        <dbReference type="ARBA" id="ARBA00022475"/>
    </source>
</evidence>
<feature type="domain" description="Bifunctional inhibitor/plant lipid transfer protein/seed storage helical" evidence="10">
    <location>
        <begin position="87"/>
        <end position="169"/>
    </location>
</feature>
<evidence type="ECO:0000256" key="7">
    <source>
        <dbReference type="ARBA" id="ARBA00023180"/>
    </source>
</evidence>
<dbReference type="GO" id="GO:0050832">
    <property type="term" value="P:defense response to fungus"/>
    <property type="evidence" value="ECO:0007669"/>
    <property type="project" value="EnsemblPlants"/>
</dbReference>